<dbReference type="RefSeq" id="WP_153760289.1">
    <property type="nucleotide sequence ID" value="NZ_CP045851.1"/>
</dbReference>
<dbReference type="InterPro" id="IPR014729">
    <property type="entry name" value="Rossmann-like_a/b/a_fold"/>
</dbReference>
<comment type="similarity">
    <text evidence="1">Belongs to the universal stress protein A family.</text>
</comment>
<dbReference type="SUPFAM" id="SSF52402">
    <property type="entry name" value="Adenine nucleotide alpha hydrolases-like"/>
    <property type="match status" value="1"/>
</dbReference>
<accession>A0A5Q2RK25</accession>
<dbReference type="PANTHER" id="PTHR46268">
    <property type="entry name" value="STRESS RESPONSE PROTEIN NHAX"/>
    <property type="match status" value="1"/>
</dbReference>
<name>A0A5Q2RK25_9ACTN</name>
<organism evidence="3 4">
    <name type="scientific">Actinomarinicola tropica</name>
    <dbReference type="NCBI Taxonomy" id="2789776"/>
    <lineage>
        <taxon>Bacteria</taxon>
        <taxon>Bacillati</taxon>
        <taxon>Actinomycetota</taxon>
        <taxon>Acidimicrobiia</taxon>
        <taxon>Acidimicrobiales</taxon>
        <taxon>Iamiaceae</taxon>
        <taxon>Actinomarinicola</taxon>
    </lineage>
</organism>
<gene>
    <name evidence="3" type="ORF">GH723_14330</name>
</gene>
<dbReference type="AlphaFoldDB" id="A0A5Q2RK25"/>
<proteinExistence type="inferred from homology"/>
<evidence type="ECO:0000256" key="1">
    <source>
        <dbReference type="ARBA" id="ARBA00008791"/>
    </source>
</evidence>
<dbReference type="PANTHER" id="PTHR46268:SF6">
    <property type="entry name" value="UNIVERSAL STRESS PROTEIN UP12"/>
    <property type="match status" value="1"/>
</dbReference>
<dbReference type="Proteomes" id="UP000334019">
    <property type="component" value="Chromosome"/>
</dbReference>
<keyword evidence="4" id="KW-1185">Reference proteome</keyword>
<dbReference type="InterPro" id="IPR006016">
    <property type="entry name" value="UspA"/>
</dbReference>
<dbReference type="Gene3D" id="3.40.50.620">
    <property type="entry name" value="HUPs"/>
    <property type="match status" value="1"/>
</dbReference>
<dbReference type="KEGG" id="atq:GH723_14330"/>
<evidence type="ECO:0000313" key="4">
    <source>
        <dbReference type="Proteomes" id="UP000334019"/>
    </source>
</evidence>
<protein>
    <submittedName>
        <fullName evidence="3">Universal stress protein</fullName>
    </submittedName>
</protein>
<dbReference type="InterPro" id="IPR006015">
    <property type="entry name" value="Universal_stress_UspA"/>
</dbReference>
<dbReference type="Pfam" id="PF00582">
    <property type="entry name" value="Usp"/>
    <property type="match status" value="1"/>
</dbReference>
<reference evidence="3 4" key="1">
    <citation type="submission" date="2019-11" db="EMBL/GenBank/DDBJ databases">
        <authorList>
            <person name="He Y."/>
        </authorList>
    </citation>
    <scope>NUCLEOTIDE SEQUENCE [LARGE SCALE GENOMIC DNA]</scope>
    <source>
        <strain evidence="3 4">SCSIO 58843</strain>
    </source>
</reference>
<evidence type="ECO:0000313" key="3">
    <source>
        <dbReference type="EMBL" id="QGG96183.1"/>
    </source>
</evidence>
<sequence length="139" mass="14313">MARIVVGIDGSAGGDEALRWALDEARRAGATLEVVLAWSHLEQPAGEFRPDYGADDAHAALRAAVDRVGDAAGVDVLLTAVNDLPARALIEAARRADLLVVGSRGLGGFTGLLLGSVSQQVSSHSSVPVVVVHPRDTTG</sequence>
<dbReference type="PRINTS" id="PR01438">
    <property type="entry name" value="UNVRSLSTRESS"/>
</dbReference>
<evidence type="ECO:0000259" key="2">
    <source>
        <dbReference type="Pfam" id="PF00582"/>
    </source>
</evidence>
<dbReference type="EMBL" id="CP045851">
    <property type="protein sequence ID" value="QGG96183.1"/>
    <property type="molecule type" value="Genomic_DNA"/>
</dbReference>
<feature type="domain" description="UspA" evidence="2">
    <location>
        <begin position="3"/>
        <end position="133"/>
    </location>
</feature>